<name>A0A5N6N1X2_9ASTR</name>
<feature type="region of interest" description="Disordered" evidence="1">
    <location>
        <begin position="340"/>
        <end position="372"/>
    </location>
</feature>
<feature type="compositionally biased region" description="Basic and acidic residues" evidence="1">
    <location>
        <begin position="340"/>
        <end position="366"/>
    </location>
</feature>
<dbReference type="AlphaFoldDB" id="A0A5N6N1X2"/>
<evidence type="ECO:0000256" key="1">
    <source>
        <dbReference type="SAM" id="MobiDB-lite"/>
    </source>
</evidence>
<gene>
    <name evidence="2" type="ORF">E3N88_24332</name>
</gene>
<evidence type="ECO:0000313" key="3">
    <source>
        <dbReference type="Proteomes" id="UP000326396"/>
    </source>
</evidence>
<protein>
    <submittedName>
        <fullName evidence="2">Uncharacterized protein</fullName>
    </submittedName>
</protein>
<keyword evidence="3" id="KW-1185">Reference proteome</keyword>
<evidence type="ECO:0000313" key="2">
    <source>
        <dbReference type="EMBL" id="KAD4384164.1"/>
    </source>
</evidence>
<sequence length="372" mass="40596">MSSSGSQPFSFTFVPPPHQTTAATVVHTSTPAKSSAIRVDGEEASISSSDHAIPRIPLTTAGSVLPANLSSSGGGMIRAPSTLTGMSASISPPFYPYTPLMPPFNYSLPQTPIYTGTATMPMHSNAMVSFVPYGGTSSVPGLSPGVTVPFITGGMYPNTPVTPYPQYISNLPISPSQSILSTPTGSMSHEAILANLRTQLQFTGKSVIASAEWENRKNERKMANVPVQSSYAGRKSSVEVNMKSPPFRRETGRFAPYTPREVSIVARKKEEKQETYPALTKTPGEIWRTEGLKWEQSRPLRDNPARDKSRHCDYHCMHGHDTDDCWHLKKQIEKFVSNGDLKHLKVQKKGEKPSREEEKAEGKTEMEEGIGG</sequence>
<dbReference type="Proteomes" id="UP000326396">
    <property type="component" value="Linkage Group LG3"/>
</dbReference>
<dbReference type="OrthoDB" id="1752139at2759"/>
<comment type="caution">
    <text evidence="2">The sequence shown here is derived from an EMBL/GenBank/DDBJ whole genome shotgun (WGS) entry which is preliminary data.</text>
</comment>
<dbReference type="EMBL" id="SZYD01000013">
    <property type="protein sequence ID" value="KAD4384164.1"/>
    <property type="molecule type" value="Genomic_DNA"/>
</dbReference>
<accession>A0A5N6N1X2</accession>
<organism evidence="2 3">
    <name type="scientific">Mikania micrantha</name>
    <name type="common">bitter vine</name>
    <dbReference type="NCBI Taxonomy" id="192012"/>
    <lineage>
        <taxon>Eukaryota</taxon>
        <taxon>Viridiplantae</taxon>
        <taxon>Streptophyta</taxon>
        <taxon>Embryophyta</taxon>
        <taxon>Tracheophyta</taxon>
        <taxon>Spermatophyta</taxon>
        <taxon>Magnoliopsida</taxon>
        <taxon>eudicotyledons</taxon>
        <taxon>Gunneridae</taxon>
        <taxon>Pentapetalae</taxon>
        <taxon>asterids</taxon>
        <taxon>campanulids</taxon>
        <taxon>Asterales</taxon>
        <taxon>Asteraceae</taxon>
        <taxon>Asteroideae</taxon>
        <taxon>Heliantheae alliance</taxon>
        <taxon>Eupatorieae</taxon>
        <taxon>Mikania</taxon>
    </lineage>
</organism>
<proteinExistence type="predicted"/>
<reference evidence="2 3" key="1">
    <citation type="submission" date="2019-05" db="EMBL/GenBank/DDBJ databases">
        <title>Mikania micrantha, genome provides insights into the molecular mechanism of rapid growth.</title>
        <authorList>
            <person name="Liu B."/>
        </authorList>
    </citation>
    <scope>NUCLEOTIDE SEQUENCE [LARGE SCALE GENOMIC DNA]</scope>
    <source>
        <strain evidence="2">NLD-2019</strain>
        <tissue evidence="2">Leaf</tissue>
    </source>
</reference>